<dbReference type="NCBIfam" id="TIGR02937">
    <property type="entry name" value="sigma70-ECF"/>
    <property type="match status" value="1"/>
</dbReference>
<dbReference type="Gene3D" id="1.10.1740.10">
    <property type="match status" value="1"/>
</dbReference>
<feature type="domain" description="RNA polymerase sigma-70 region 2" evidence="5">
    <location>
        <begin position="18"/>
        <end position="82"/>
    </location>
</feature>
<reference evidence="7 8" key="1">
    <citation type="submission" date="2018-01" db="EMBL/GenBank/DDBJ databases">
        <title>Complete genome sequence of Flavivirga eckloniae ECD14 isolated from seaweed Ecklonia cava.</title>
        <authorList>
            <person name="Lee J.H."/>
            <person name="Baik K.S."/>
            <person name="Seong C.N."/>
        </authorList>
    </citation>
    <scope>NUCLEOTIDE SEQUENCE [LARGE SCALE GENOMIC DNA]</scope>
    <source>
        <strain evidence="7 8">ECD14</strain>
    </source>
</reference>
<organism evidence="7 8">
    <name type="scientific">Flavivirga eckloniae</name>
    <dbReference type="NCBI Taxonomy" id="1803846"/>
    <lineage>
        <taxon>Bacteria</taxon>
        <taxon>Pseudomonadati</taxon>
        <taxon>Bacteroidota</taxon>
        <taxon>Flavobacteriia</taxon>
        <taxon>Flavobacteriales</taxon>
        <taxon>Flavobacteriaceae</taxon>
        <taxon>Flavivirga</taxon>
    </lineage>
</organism>
<dbReference type="InterPro" id="IPR007627">
    <property type="entry name" value="RNA_pol_sigma70_r2"/>
</dbReference>
<proteinExistence type="inferred from homology"/>
<dbReference type="AlphaFoldDB" id="A0A2K9PLV0"/>
<dbReference type="PANTHER" id="PTHR43133:SF46">
    <property type="entry name" value="RNA POLYMERASE SIGMA-70 FACTOR ECF SUBFAMILY"/>
    <property type="match status" value="1"/>
</dbReference>
<dbReference type="InterPro" id="IPR036388">
    <property type="entry name" value="WH-like_DNA-bd_sf"/>
</dbReference>
<dbReference type="InterPro" id="IPR013325">
    <property type="entry name" value="RNA_pol_sigma_r2"/>
</dbReference>
<evidence type="ECO:0000313" key="7">
    <source>
        <dbReference type="EMBL" id="AUP78043.1"/>
    </source>
</evidence>
<evidence type="ECO:0000256" key="4">
    <source>
        <dbReference type="ARBA" id="ARBA00023163"/>
    </source>
</evidence>
<dbReference type="InterPro" id="IPR013324">
    <property type="entry name" value="RNA_pol_sigma_r3/r4-like"/>
</dbReference>
<feature type="domain" description="RNA polymerase sigma factor 70 region 4 type 2" evidence="6">
    <location>
        <begin position="116"/>
        <end position="165"/>
    </location>
</feature>
<dbReference type="KEGG" id="fek:C1H87_04670"/>
<dbReference type="Pfam" id="PF08281">
    <property type="entry name" value="Sigma70_r4_2"/>
    <property type="match status" value="1"/>
</dbReference>
<dbReference type="Proteomes" id="UP000235826">
    <property type="component" value="Chromosome"/>
</dbReference>
<dbReference type="InterPro" id="IPR039425">
    <property type="entry name" value="RNA_pol_sigma-70-like"/>
</dbReference>
<evidence type="ECO:0000256" key="2">
    <source>
        <dbReference type="ARBA" id="ARBA00023015"/>
    </source>
</evidence>
<keyword evidence="8" id="KW-1185">Reference proteome</keyword>
<dbReference type="GO" id="GO:0016987">
    <property type="term" value="F:sigma factor activity"/>
    <property type="evidence" value="ECO:0007669"/>
    <property type="project" value="UniProtKB-KW"/>
</dbReference>
<dbReference type="Pfam" id="PF04542">
    <property type="entry name" value="Sigma70_r2"/>
    <property type="match status" value="1"/>
</dbReference>
<dbReference type="Gene3D" id="1.10.10.10">
    <property type="entry name" value="Winged helix-like DNA-binding domain superfamily/Winged helix DNA-binding domain"/>
    <property type="match status" value="1"/>
</dbReference>
<dbReference type="GO" id="GO:0006352">
    <property type="term" value="P:DNA-templated transcription initiation"/>
    <property type="evidence" value="ECO:0007669"/>
    <property type="project" value="InterPro"/>
</dbReference>
<dbReference type="SUPFAM" id="SSF88659">
    <property type="entry name" value="Sigma3 and sigma4 domains of RNA polymerase sigma factors"/>
    <property type="match status" value="1"/>
</dbReference>
<dbReference type="GO" id="GO:0003677">
    <property type="term" value="F:DNA binding"/>
    <property type="evidence" value="ECO:0007669"/>
    <property type="project" value="InterPro"/>
</dbReference>
<evidence type="ECO:0000313" key="8">
    <source>
        <dbReference type="Proteomes" id="UP000235826"/>
    </source>
</evidence>
<comment type="similarity">
    <text evidence="1">Belongs to the sigma-70 factor family. ECF subfamily.</text>
</comment>
<keyword evidence="4" id="KW-0804">Transcription</keyword>
<keyword evidence="3" id="KW-0731">Sigma factor</keyword>
<evidence type="ECO:0000259" key="6">
    <source>
        <dbReference type="Pfam" id="PF08281"/>
    </source>
</evidence>
<evidence type="ECO:0000256" key="1">
    <source>
        <dbReference type="ARBA" id="ARBA00010641"/>
    </source>
</evidence>
<dbReference type="NCBIfam" id="TIGR02985">
    <property type="entry name" value="Sig70_bacteroi1"/>
    <property type="match status" value="1"/>
</dbReference>
<evidence type="ECO:0000256" key="3">
    <source>
        <dbReference type="ARBA" id="ARBA00023082"/>
    </source>
</evidence>
<name>A0A2K9PLV0_9FLAO</name>
<dbReference type="SUPFAM" id="SSF88946">
    <property type="entry name" value="Sigma2 domain of RNA polymerase sigma factors"/>
    <property type="match status" value="1"/>
</dbReference>
<evidence type="ECO:0000259" key="5">
    <source>
        <dbReference type="Pfam" id="PF04542"/>
    </source>
</evidence>
<keyword evidence="2" id="KW-0805">Transcription regulation</keyword>
<sequence length="176" mass="20906">MDQNKLRKLTSKEFEEIFNRLYDSLCLFAHKYVNDLGVSEDIVQNVFIKVWEDKVVFRDEDRIVGFFYTAVKNKSLDYLRSKYAKDVKAYTSEDLETLQTENYFLSEAILIETSDVIEKTMKSLPNKCAEAMRLSIENYTNKEIAEEMNISIYTVKEYKKMAYQKFRKALSYLRIK</sequence>
<dbReference type="InterPro" id="IPR014327">
    <property type="entry name" value="RNA_pol_sigma70_bacteroid"/>
</dbReference>
<dbReference type="OrthoDB" id="1100095at2"/>
<dbReference type="EMBL" id="CP025791">
    <property type="protein sequence ID" value="AUP78043.1"/>
    <property type="molecule type" value="Genomic_DNA"/>
</dbReference>
<protein>
    <submittedName>
        <fullName evidence="7">RNA polymerase sigma-70 factor</fullName>
    </submittedName>
</protein>
<dbReference type="InterPro" id="IPR013249">
    <property type="entry name" value="RNA_pol_sigma70_r4_t2"/>
</dbReference>
<gene>
    <name evidence="7" type="ORF">C1H87_04670</name>
</gene>
<accession>A0A2K9PLV0</accession>
<dbReference type="PANTHER" id="PTHR43133">
    <property type="entry name" value="RNA POLYMERASE ECF-TYPE SIGMA FACTO"/>
    <property type="match status" value="1"/>
</dbReference>
<dbReference type="InterPro" id="IPR014284">
    <property type="entry name" value="RNA_pol_sigma-70_dom"/>
</dbReference>
<dbReference type="RefSeq" id="WP_102754701.1">
    <property type="nucleotide sequence ID" value="NZ_CP025791.1"/>
</dbReference>